<reference evidence="1 2" key="1">
    <citation type="submission" date="2024-10" db="EMBL/GenBank/DDBJ databases">
        <authorList>
            <person name="Yibar A."/>
            <person name="Saticioglu I.B."/>
            <person name="Duman M."/>
            <person name="Ajmi N."/>
            <person name="Gurler F."/>
            <person name="Ay H."/>
            <person name="Onuk E."/>
            <person name="Guler S."/>
            <person name="Romalde J.L."/>
        </authorList>
    </citation>
    <scope>NUCLEOTIDE SEQUENCE [LARGE SCALE GENOMIC DNA]</scope>
    <source>
        <strain evidence="1 2">14-MA-B</strain>
    </source>
</reference>
<comment type="caution">
    <text evidence="1">The sequence shown here is derived from an EMBL/GenBank/DDBJ whole genome shotgun (WGS) entry which is preliminary data.</text>
</comment>
<dbReference type="RefSeq" id="WP_394608479.1">
    <property type="nucleotide sequence ID" value="NZ_JBIHSJ010000004.1"/>
</dbReference>
<keyword evidence="2" id="KW-1185">Reference proteome</keyword>
<evidence type="ECO:0000313" key="1">
    <source>
        <dbReference type="EMBL" id="MFH0266869.1"/>
    </source>
</evidence>
<evidence type="ECO:0008006" key="3">
    <source>
        <dbReference type="Google" id="ProtNLM"/>
    </source>
</evidence>
<protein>
    <recommendedName>
        <fullName evidence="3">Transcriptional regulator</fullName>
    </recommendedName>
</protein>
<accession>A0ABW7IYY0</accession>
<evidence type="ECO:0000313" key="2">
    <source>
        <dbReference type="Proteomes" id="UP001607151"/>
    </source>
</evidence>
<proteinExistence type="predicted"/>
<name>A0ABW7IYY0_9VIBR</name>
<organism evidence="1 2">
    <name type="scientific">Vibrio rumoiensis</name>
    <dbReference type="NCBI Taxonomy" id="76258"/>
    <lineage>
        <taxon>Bacteria</taxon>
        <taxon>Pseudomonadati</taxon>
        <taxon>Pseudomonadota</taxon>
        <taxon>Gammaproteobacteria</taxon>
        <taxon>Vibrionales</taxon>
        <taxon>Vibrionaceae</taxon>
        <taxon>Vibrio</taxon>
    </lineage>
</organism>
<sequence>MNKFAILYQHWMKFNPEVSNLNLRSYTDYISIQEKRLKMELSTWLFRLQCQQQETDFHNISELVSLIHSPPPALWNETLSETHVKALTFWLDGCLKLFHYFDDLEHHQLAYQYIQLAYARLQSVTANPHTQVELRYWGASYLDQLTVMMLEFCQRKPEWEKESYQVIELHIAFMTPLGELNMRNRDHGHL</sequence>
<dbReference type="EMBL" id="JBIHSN010000003">
    <property type="protein sequence ID" value="MFH0266869.1"/>
    <property type="molecule type" value="Genomic_DNA"/>
</dbReference>
<dbReference type="Proteomes" id="UP001607151">
    <property type="component" value="Unassembled WGS sequence"/>
</dbReference>
<gene>
    <name evidence="1" type="ORF">ACGRQ9_15595</name>
</gene>